<sequence length="298" mass="30402">MTIAHRALGAGDLSLLSLDPGGRHADRHGQRLEGALGPVVVVVAPQAVDVQGDAGGLGEALQAVGDHLCAELAEELAPEAQVDDGVGPVGEVDDGSREGLVQGRIGIAEAGDAGRGAQGPGKGGADGDAAVLGGVVVVNYRIREVSHVRVGAISINRGALGQDALCRSPWQLSAMLQPACLASACSMWSRKPMPVLTEMTCDLLASEACAPVAASSRASASGGSWPPSMLRAIWIDVSLVSRARAAARIGAEGEAICFVCSQLDRGTGVVDAQGVFCLGERRDWLSLGLFQSNGSRGR</sequence>
<accession>A0A9P8QZF7</accession>
<dbReference type="EMBL" id="JAIWOZ010000001">
    <property type="protein sequence ID" value="KAH6611547.1"/>
    <property type="molecule type" value="Genomic_DNA"/>
</dbReference>
<gene>
    <name evidence="1" type="ORF">Trco_001567</name>
</gene>
<reference evidence="1" key="1">
    <citation type="submission" date="2021-08" db="EMBL/GenBank/DDBJ databases">
        <title>Chromosome-Level Trichoderma cornu-damae using Hi-C Data.</title>
        <authorList>
            <person name="Kim C.S."/>
        </authorList>
    </citation>
    <scope>NUCLEOTIDE SEQUENCE</scope>
    <source>
        <strain evidence="1">KA19-0412C</strain>
    </source>
</reference>
<protein>
    <submittedName>
        <fullName evidence="1">Uncharacterized protein</fullName>
    </submittedName>
</protein>
<dbReference type="Proteomes" id="UP000827724">
    <property type="component" value="Unassembled WGS sequence"/>
</dbReference>
<keyword evidence="2" id="KW-1185">Reference proteome</keyword>
<dbReference type="AlphaFoldDB" id="A0A9P8QZF7"/>
<proteinExistence type="predicted"/>
<evidence type="ECO:0000313" key="2">
    <source>
        <dbReference type="Proteomes" id="UP000827724"/>
    </source>
</evidence>
<organism evidence="1 2">
    <name type="scientific">Trichoderma cornu-damae</name>
    <dbReference type="NCBI Taxonomy" id="654480"/>
    <lineage>
        <taxon>Eukaryota</taxon>
        <taxon>Fungi</taxon>
        <taxon>Dikarya</taxon>
        <taxon>Ascomycota</taxon>
        <taxon>Pezizomycotina</taxon>
        <taxon>Sordariomycetes</taxon>
        <taxon>Hypocreomycetidae</taxon>
        <taxon>Hypocreales</taxon>
        <taxon>Hypocreaceae</taxon>
        <taxon>Trichoderma</taxon>
    </lineage>
</organism>
<comment type="caution">
    <text evidence="1">The sequence shown here is derived from an EMBL/GenBank/DDBJ whole genome shotgun (WGS) entry which is preliminary data.</text>
</comment>
<name>A0A9P8QZF7_9HYPO</name>
<evidence type="ECO:0000313" key="1">
    <source>
        <dbReference type="EMBL" id="KAH6611547.1"/>
    </source>
</evidence>